<keyword evidence="4 7" id="KW-0812">Transmembrane</keyword>
<feature type="transmembrane region" description="Helical" evidence="8">
    <location>
        <begin position="21"/>
        <end position="39"/>
    </location>
</feature>
<evidence type="ECO:0000256" key="5">
    <source>
        <dbReference type="ARBA" id="ARBA00022989"/>
    </source>
</evidence>
<sequence length="133" mass="14443">MAFAQSRTHDRTLAEINITPLIDVMLVLLVIFMIAAPVLTKDIPLTLPQVAPILDRLPPPPIELRIDAVGEVTVSGAPVAMSELASVLRTERERLAGQKVILSVEASYDVDYEVVAKVLATAQNAGMSNIRMR</sequence>
<proteinExistence type="inferred from homology"/>
<protein>
    <submittedName>
        <fullName evidence="9">ExbD/TolR family protein</fullName>
    </submittedName>
</protein>
<keyword evidence="10" id="KW-1185">Reference proteome</keyword>
<dbReference type="RefSeq" id="WP_386822403.1">
    <property type="nucleotide sequence ID" value="NZ_JBHTIF010000001.1"/>
</dbReference>
<comment type="caution">
    <text evidence="9">The sequence shown here is derived from an EMBL/GenBank/DDBJ whole genome shotgun (WGS) entry which is preliminary data.</text>
</comment>
<evidence type="ECO:0000256" key="1">
    <source>
        <dbReference type="ARBA" id="ARBA00004162"/>
    </source>
</evidence>
<name>A0ABW2Y9H0_9GAMM</name>
<evidence type="ECO:0000256" key="2">
    <source>
        <dbReference type="ARBA" id="ARBA00005811"/>
    </source>
</evidence>
<keyword evidence="6 8" id="KW-0472">Membrane</keyword>
<dbReference type="PANTHER" id="PTHR30558">
    <property type="entry name" value="EXBD MEMBRANE COMPONENT OF PMF-DRIVEN MACROMOLECULE IMPORT SYSTEM"/>
    <property type="match status" value="1"/>
</dbReference>
<reference evidence="10" key="1">
    <citation type="journal article" date="2019" name="Int. J. Syst. Evol. Microbiol.">
        <title>The Global Catalogue of Microorganisms (GCM) 10K type strain sequencing project: providing services to taxonomists for standard genome sequencing and annotation.</title>
        <authorList>
            <consortium name="The Broad Institute Genomics Platform"/>
            <consortium name="The Broad Institute Genome Sequencing Center for Infectious Disease"/>
            <person name="Wu L."/>
            <person name="Ma J."/>
        </authorList>
    </citation>
    <scope>NUCLEOTIDE SEQUENCE [LARGE SCALE GENOMIC DNA]</scope>
    <source>
        <strain evidence="10">CCUG 55585</strain>
    </source>
</reference>
<dbReference type="Pfam" id="PF02472">
    <property type="entry name" value="ExbD"/>
    <property type="match status" value="1"/>
</dbReference>
<accession>A0ABW2Y9H0</accession>
<keyword evidence="3" id="KW-1003">Cell membrane</keyword>
<evidence type="ECO:0000313" key="9">
    <source>
        <dbReference type="EMBL" id="MFD0724758.1"/>
    </source>
</evidence>
<evidence type="ECO:0000256" key="7">
    <source>
        <dbReference type="RuleBase" id="RU003879"/>
    </source>
</evidence>
<gene>
    <name evidence="9" type="ORF">ACFQ0E_04015</name>
</gene>
<dbReference type="PANTHER" id="PTHR30558:SF7">
    <property type="entry name" value="TOL-PAL SYSTEM PROTEIN TOLR"/>
    <property type="match status" value="1"/>
</dbReference>
<keyword evidence="5 8" id="KW-1133">Transmembrane helix</keyword>
<evidence type="ECO:0000256" key="4">
    <source>
        <dbReference type="ARBA" id="ARBA00022692"/>
    </source>
</evidence>
<dbReference type="Gene3D" id="3.30.420.270">
    <property type="match status" value="1"/>
</dbReference>
<comment type="subcellular location">
    <subcellularLocation>
        <location evidence="1">Cell membrane</location>
        <topology evidence="1">Single-pass membrane protein</topology>
    </subcellularLocation>
    <subcellularLocation>
        <location evidence="7">Cell membrane</location>
        <topology evidence="7">Single-pass type II membrane protein</topology>
    </subcellularLocation>
</comment>
<evidence type="ECO:0000256" key="8">
    <source>
        <dbReference type="SAM" id="Phobius"/>
    </source>
</evidence>
<evidence type="ECO:0000256" key="6">
    <source>
        <dbReference type="ARBA" id="ARBA00023136"/>
    </source>
</evidence>
<evidence type="ECO:0000313" key="10">
    <source>
        <dbReference type="Proteomes" id="UP001597110"/>
    </source>
</evidence>
<dbReference type="InterPro" id="IPR003400">
    <property type="entry name" value="ExbD"/>
</dbReference>
<keyword evidence="7" id="KW-0653">Protein transport</keyword>
<comment type="similarity">
    <text evidence="2 7">Belongs to the ExbD/TolR family.</text>
</comment>
<organism evidence="9 10">
    <name type="scientific">Lysobacter brunescens</name>
    <dbReference type="NCBI Taxonomy" id="262323"/>
    <lineage>
        <taxon>Bacteria</taxon>
        <taxon>Pseudomonadati</taxon>
        <taxon>Pseudomonadota</taxon>
        <taxon>Gammaproteobacteria</taxon>
        <taxon>Lysobacterales</taxon>
        <taxon>Lysobacteraceae</taxon>
        <taxon>Lysobacter</taxon>
    </lineage>
</organism>
<dbReference type="EMBL" id="JBHTIF010000001">
    <property type="protein sequence ID" value="MFD0724758.1"/>
    <property type="molecule type" value="Genomic_DNA"/>
</dbReference>
<dbReference type="Proteomes" id="UP001597110">
    <property type="component" value="Unassembled WGS sequence"/>
</dbReference>
<evidence type="ECO:0000256" key="3">
    <source>
        <dbReference type="ARBA" id="ARBA00022475"/>
    </source>
</evidence>
<keyword evidence="7" id="KW-0813">Transport</keyword>